<evidence type="ECO:0000256" key="4">
    <source>
        <dbReference type="ARBA" id="ARBA00023235"/>
    </source>
</evidence>
<dbReference type="Gene3D" id="3.30.70.580">
    <property type="entry name" value="Pseudouridine synthase I, catalytic domain, N-terminal subdomain"/>
    <property type="match status" value="1"/>
</dbReference>
<protein>
    <submittedName>
        <fullName evidence="7">Ribosomal large subunit pseudouridine synthase B</fullName>
        <ecNumber evidence="7">5.4.99.22</ecNumber>
    </submittedName>
</protein>
<dbReference type="PANTHER" id="PTHR47683:SF3">
    <property type="entry name" value="RIBOSOMAL LARGE SUBUNIT PSEUDOURIDINE SYNTHASE B"/>
    <property type="match status" value="1"/>
</dbReference>
<dbReference type="NCBIfam" id="TIGR00093">
    <property type="entry name" value="pseudouridine synthase"/>
    <property type="match status" value="1"/>
</dbReference>
<dbReference type="PROSITE" id="PS01149">
    <property type="entry name" value="PSI_RSU"/>
    <property type="match status" value="1"/>
</dbReference>
<dbReference type="InterPro" id="IPR042092">
    <property type="entry name" value="PsdUridine_s_RsuA/RluB/E/F_cat"/>
</dbReference>
<dbReference type="SUPFAM" id="SSF55120">
    <property type="entry name" value="Pseudouridine synthase"/>
    <property type="match status" value="1"/>
</dbReference>
<evidence type="ECO:0000256" key="1">
    <source>
        <dbReference type="ARBA" id="ARBA00008348"/>
    </source>
</evidence>
<feature type="compositionally biased region" description="Polar residues" evidence="5">
    <location>
        <begin position="292"/>
        <end position="315"/>
    </location>
</feature>
<evidence type="ECO:0000256" key="2">
    <source>
        <dbReference type="ARBA" id="ARBA00022552"/>
    </source>
</evidence>
<dbReference type="GO" id="GO:0160139">
    <property type="term" value="F:23S rRNA pseudouridine(2605) synthase activity"/>
    <property type="evidence" value="ECO:0007669"/>
    <property type="project" value="UniProtKB-EC"/>
</dbReference>
<dbReference type="InterPro" id="IPR020103">
    <property type="entry name" value="PsdUridine_synth_cat_dom_sf"/>
</dbReference>
<dbReference type="EC" id="5.4.99.22" evidence="7"/>
<proteinExistence type="inferred from homology"/>
<comment type="caution">
    <text evidence="7">The sequence shown here is derived from an EMBL/GenBank/DDBJ whole genome shotgun (WGS) entry which is preliminary data.</text>
</comment>
<feature type="compositionally biased region" description="Basic and acidic residues" evidence="5">
    <location>
        <begin position="316"/>
        <end position="330"/>
    </location>
</feature>
<dbReference type="Pfam" id="PF01479">
    <property type="entry name" value="S4"/>
    <property type="match status" value="1"/>
</dbReference>
<dbReference type="GO" id="GO:0001522">
    <property type="term" value="P:pseudouridine synthesis"/>
    <property type="evidence" value="ECO:0007669"/>
    <property type="project" value="InterPro"/>
</dbReference>
<dbReference type="GO" id="GO:0005829">
    <property type="term" value="C:cytosol"/>
    <property type="evidence" value="ECO:0007669"/>
    <property type="project" value="UniProtKB-ARBA"/>
</dbReference>
<reference evidence="7" key="1">
    <citation type="journal article" date="2017" name="Appl. Environ. Microbiol.">
        <title>Molecular characterization of an Endozoicomonas-like organism causing infection in king scallop Pecten maximus L.</title>
        <authorList>
            <person name="Cano I."/>
            <person name="van Aerle R."/>
            <person name="Ross S."/>
            <person name="Verner-Jeffreys D.W."/>
            <person name="Paley R.K."/>
            <person name="Rimmer G."/>
            <person name="Ryder D."/>
            <person name="Hooper P."/>
            <person name="Stone D."/>
            <person name="Feist S.W."/>
        </authorList>
    </citation>
    <scope>NUCLEOTIDE SEQUENCE</scope>
</reference>
<dbReference type="Gene3D" id="3.10.290.10">
    <property type="entry name" value="RNA-binding S4 domain"/>
    <property type="match status" value="1"/>
</dbReference>
<dbReference type="PANTHER" id="PTHR47683">
    <property type="entry name" value="PSEUDOURIDINE SYNTHASE FAMILY PROTEIN-RELATED"/>
    <property type="match status" value="1"/>
</dbReference>
<feature type="compositionally biased region" description="Basic residues" evidence="5">
    <location>
        <begin position="337"/>
        <end position="346"/>
    </location>
</feature>
<dbReference type="FunFam" id="3.30.70.1560:FF:000001">
    <property type="entry name" value="Pseudouridine synthase"/>
    <property type="match status" value="1"/>
</dbReference>
<keyword evidence="3" id="KW-0694">RNA-binding</keyword>
<dbReference type="InterPro" id="IPR050343">
    <property type="entry name" value="RsuA_PseudoU_synthase"/>
</dbReference>
<keyword evidence="2" id="KW-0698">rRNA processing</keyword>
<gene>
    <name evidence="7" type="primary">rluB</name>
    <name evidence="7" type="ORF">CI610_00735</name>
</gene>
<dbReference type="InterPro" id="IPR020094">
    <property type="entry name" value="TruA/RsuA/RluB/E/F_N"/>
</dbReference>
<dbReference type="InterPro" id="IPR002942">
    <property type="entry name" value="S4_RNA-bd"/>
</dbReference>
<dbReference type="GO" id="GO:0003723">
    <property type="term" value="F:RNA binding"/>
    <property type="evidence" value="ECO:0007669"/>
    <property type="project" value="UniProtKB-KW"/>
</dbReference>
<organism evidence="7">
    <name type="scientific">invertebrate metagenome</name>
    <dbReference type="NCBI Taxonomy" id="1711999"/>
    <lineage>
        <taxon>unclassified sequences</taxon>
        <taxon>metagenomes</taxon>
        <taxon>organismal metagenomes</taxon>
    </lineage>
</organism>
<dbReference type="AlphaFoldDB" id="A0A2H9TAW0"/>
<sequence>MIEKTIYQTSSQSGSGSVRLQKLLASAGVGSRRKIEQMISEGRIAVNGEVVHLGDRATREDVITLDGREISIRPSTACRRIIMYNKPEGEVCSRFDPEGRPTVFSRLPKLKGERWISIGRLDLNTSGLLLFTNDGALAHRLMHPSYTIEREYAVRVMGHVTPDDIDALFSGVELEDGTARFTDIVDAGGTGINHWFHVCLLEGRKREVRRLWEARGLKVSRLKRVRYGSALMTAELRMGQWKELDQSEADGLAELVDLPSVPVKSCYDMPKKQALSSARRDGQFKTTRARTKQSGQRKVSQSRISKQSWGNSPRKTSPDKEMDRRNESHRPSSSLFRSRKQPTRRK</sequence>
<evidence type="ECO:0000259" key="6">
    <source>
        <dbReference type="SMART" id="SM00363"/>
    </source>
</evidence>
<dbReference type="FunFam" id="3.30.70.580:FF:000009">
    <property type="entry name" value="Pseudouridine synthase"/>
    <property type="match status" value="1"/>
</dbReference>
<dbReference type="SUPFAM" id="SSF55174">
    <property type="entry name" value="Alpha-L RNA-binding motif"/>
    <property type="match status" value="1"/>
</dbReference>
<dbReference type="Pfam" id="PF00849">
    <property type="entry name" value="PseudoU_synth_2"/>
    <property type="match status" value="1"/>
</dbReference>
<dbReference type="GO" id="GO:0006364">
    <property type="term" value="P:rRNA processing"/>
    <property type="evidence" value="ECO:0007669"/>
    <property type="project" value="UniProtKB-KW"/>
</dbReference>
<dbReference type="NCBIfam" id="NF007976">
    <property type="entry name" value="PRK10700.1"/>
    <property type="match status" value="1"/>
</dbReference>
<dbReference type="InterPro" id="IPR000748">
    <property type="entry name" value="PsdUridine_synth_RsuA/RluB/E/F"/>
</dbReference>
<dbReference type="InterPro" id="IPR036986">
    <property type="entry name" value="S4_RNA-bd_sf"/>
</dbReference>
<evidence type="ECO:0000256" key="5">
    <source>
        <dbReference type="SAM" id="MobiDB-lite"/>
    </source>
</evidence>
<dbReference type="CDD" id="cd02556">
    <property type="entry name" value="PseudoU_synth_RluB"/>
    <property type="match status" value="1"/>
</dbReference>
<dbReference type="Gene3D" id="3.30.70.1560">
    <property type="entry name" value="Alpha-L RNA-binding motif"/>
    <property type="match status" value="1"/>
</dbReference>
<dbReference type="SMART" id="SM00363">
    <property type="entry name" value="S4"/>
    <property type="match status" value="1"/>
</dbReference>
<comment type="similarity">
    <text evidence="1">Belongs to the pseudouridine synthase RsuA family.</text>
</comment>
<accession>A0A2H9TAW0</accession>
<dbReference type="InterPro" id="IPR006145">
    <property type="entry name" value="PsdUridine_synth_RsuA/RluA"/>
</dbReference>
<keyword evidence="4 7" id="KW-0413">Isomerase</keyword>
<evidence type="ECO:0000313" key="7">
    <source>
        <dbReference type="EMBL" id="PJE80258.1"/>
    </source>
</evidence>
<dbReference type="PROSITE" id="PS50889">
    <property type="entry name" value="S4"/>
    <property type="match status" value="1"/>
</dbReference>
<feature type="region of interest" description="Disordered" evidence="5">
    <location>
        <begin position="272"/>
        <end position="346"/>
    </location>
</feature>
<dbReference type="InterPro" id="IPR018496">
    <property type="entry name" value="PsdUridine_synth_RsuA/RluB_CS"/>
</dbReference>
<feature type="domain" description="RNA-binding S4" evidence="6">
    <location>
        <begin position="18"/>
        <end position="76"/>
    </location>
</feature>
<dbReference type="FunFam" id="3.10.290.10:FF:000003">
    <property type="entry name" value="Pseudouridine synthase"/>
    <property type="match status" value="1"/>
</dbReference>
<name>A0A2H9TAW0_9ZZZZ</name>
<dbReference type="EMBL" id="NSIT01000024">
    <property type="protein sequence ID" value="PJE80258.1"/>
    <property type="molecule type" value="Genomic_DNA"/>
</dbReference>
<evidence type="ECO:0000256" key="3">
    <source>
        <dbReference type="ARBA" id="ARBA00022884"/>
    </source>
</evidence>
<dbReference type="CDD" id="cd00165">
    <property type="entry name" value="S4"/>
    <property type="match status" value="1"/>
</dbReference>